<feature type="compositionally biased region" description="Polar residues" evidence="1">
    <location>
        <begin position="1"/>
        <end position="14"/>
    </location>
</feature>
<dbReference type="Proteomes" id="UP000515307">
    <property type="component" value="Chromosome"/>
</dbReference>
<protein>
    <submittedName>
        <fullName evidence="2">Uncharacterized protein</fullName>
    </submittedName>
</protein>
<evidence type="ECO:0000313" key="3">
    <source>
        <dbReference type="Proteomes" id="UP000515307"/>
    </source>
</evidence>
<sequence length="65" mass="6976">MSASLRLSSTNRTGSHGWKSAWASPGPAALRATGRMRHNGQRAYDQVPCASDEDEDANKSENESA</sequence>
<dbReference type="EMBL" id="CP045702">
    <property type="protein sequence ID" value="QNE75230.1"/>
    <property type="molecule type" value="Genomic_DNA"/>
</dbReference>
<feature type="region of interest" description="Disordered" evidence="1">
    <location>
        <begin position="1"/>
        <end position="65"/>
    </location>
</feature>
<reference evidence="3" key="1">
    <citation type="submission" date="2019-10" db="EMBL/GenBank/DDBJ databases">
        <title>Antimicrobial potential of Antarctic Bacteria.</title>
        <authorList>
            <person name="Benaud N."/>
            <person name="Edwards R.J."/>
            <person name="Ferrari B.C."/>
        </authorList>
    </citation>
    <scope>NUCLEOTIDE SEQUENCE [LARGE SCALE GENOMIC DNA]</scope>
    <source>
        <strain evidence="3">NBSH44</strain>
    </source>
</reference>
<dbReference type="KEGG" id="sfiy:F0344_11970"/>
<proteinExistence type="predicted"/>
<evidence type="ECO:0000313" key="2">
    <source>
        <dbReference type="EMBL" id="QNE75230.1"/>
    </source>
</evidence>
<evidence type="ECO:0000256" key="1">
    <source>
        <dbReference type="SAM" id="MobiDB-lite"/>
    </source>
</evidence>
<gene>
    <name evidence="2" type="ORF">F0344_11970</name>
</gene>
<organism evidence="2 3">
    <name type="scientific">Streptomyces finlayi</name>
    <dbReference type="NCBI Taxonomy" id="67296"/>
    <lineage>
        <taxon>Bacteria</taxon>
        <taxon>Bacillati</taxon>
        <taxon>Actinomycetota</taxon>
        <taxon>Actinomycetes</taxon>
        <taxon>Kitasatosporales</taxon>
        <taxon>Streptomycetaceae</taxon>
        <taxon>Streptomyces</taxon>
    </lineage>
</organism>
<dbReference type="AlphaFoldDB" id="A0A7G7BIR5"/>
<name>A0A7G7BIR5_9ACTN</name>
<accession>A0A7G7BIR5</accession>
<dbReference type="RefSeq" id="WP_185298763.1">
    <property type="nucleotide sequence ID" value="NZ_CP045702.1"/>
</dbReference>
<keyword evidence="3" id="KW-1185">Reference proteome</keyword>